<evidence type="ECO:0000313" key="1">
    <source>
        <dbReference type="EMBL" id="MDR6785979.1"/>
    </source>
</evidence>
<protein>
    <submittedName>
        <fullName evidence="1">Uncharacterized protein</fullName>
    </submittedName>
</protein>
<gene>
    <name evidence="1" type="ORF">J2X78_004571</name>
</gene>
<name>A0ACC6L303_9SPHI</name>
<dbReference type="Proteomes" id="UP001246858">
    <property type="component" value="Unassembled WGS sequence"/>
</dbReference>
<reference evidence="1" key="1">
    <citation type="submission" date="2023-07" db="EMBL/GenBank/DDBJ databases">
        <title>Sorghum-associated microbial communities from plants grown in Nebraska, USA.</title>
        <authorList>
            <person name="Schachtman D."/>
        </authorList>
    </citation>
    <scope>NUCLEOTIDE SEQUENCE</scope>
    <source>
        <strain evidence="1">2697</strain>
    </source>
</reference>
<keyword evidence="2" id="KW-1185">Reference proteome</keyword>
<proteinExistence type="predicted"/>
<organism evidence="1 2">
    <name type="scientific">Pedobacter africanus</name>
    <dbReference type="NCBI Taxonomy" id="151894"/>
    <lineage>
        <taxon>Bacteria</taxon>
        <taxon>Pseudomonadati</taxon>
        <taxon>Bacteroidota</taxon>
        <taxon>Sphingobacteriia</taxon>
        <taxon>Sphingobacteriales</taxon>
        <taxon>Sphingobacteriaceae</taxon>
        <taxon>Pedobacter</taxon>
    </lineage>
</organism>
<accession>A0ACC6L303</accession>
<sequence length="97" mass="11315">MLKLTKQVMLIAFLASAALTSCEKKEVVSTEEPSDLEKLKLQKIKRFISIMWEVPLAGVLFNEEKKEFTFGNITMAKDKIEKIYDVSNEYKFNYERD</sequence>
<dbReference type="EMBL" id="JAVDTF010000005">
    <property type="protein sequence ID" value="MDR6785979.1"/>
    <property type="molecule type" value="Genomic_DNA"/>
</dbReference>
<evidence type="ECO:0000313" key="2">
    <source>
        <dbReference type="Proteomes" id="UP001246858"/>
    </source>
</evidence>
<comment type="caution">
    <text evidence="1">The sequence shown here is derived from an EMBL/GenBank/DDBJ whole genome shotgun (WGS) entry which is preliminary data.</text>
</comment>